<evidence type="ECO:0000313" key="1">
    <source>
        <dbReference type="EMBL" id="CAI3971296.1"/>
    </source>
</evidence>
<sequence>MIDINEALDVIRSHAPITGYRLVPDDELIDEGLIEEVLTSDRIRVGTRVLNDSTFDLISDVLQDHGICQEVADDISIRIVMALRK</sequence>
<protein>
    <submittedName>
        <fullName evidence="1">Uncharacterized protein</fullName>
    </submittedName>
</protein>
<reference evidence="1" key="1">
    <citation type="submission" date="2022-10" db="EMBL/GenBank/DDBJ databases">
        <authorList>
            <person name="Meaden S."/>
        </authorList>
    </citation>
    <scope>NUCLEOTIDE SEQUENCE</scope>
</reference>
<organism evidence="1">
    <name type="scientific">Ochrobactrum phage ORM_20</name>
    <dbReference type="NCBI Taxonomy" id="2985243"/>
    <lineage>
        <taxon>Viruses</taxon>
    </lineage>
</organism>
<accession>A0A9N6ZGK4</accession>
<gene>
    <name evidence="1" type="ORF">ORM20_00247</name>
</gene>
<name>A0A9N6ZGK4_9VIRU</name>
<proteinExistence type="predicted"/>
<dbReference type="EMBL" id="OX359470">
    <property type="protein sequence ID" value="CAI3971296.1"/>
    <property type="molecule type" value="Genomic_DNA"/>
</dbReference>